<keyword evidence="2" id="KW-1185">Reference proteome</keyword>
<protein>
    <submittedName>
        <fullName evidence="1">Uncharacterized protein</fullName>
    </submittedName>
</protein>
<gene>
    <name evidence="1" type="ORF">F5878DRAFT_430326</name>
</gene>
<dbReference type="Proteomes" id="UP001163846">
    <property type="component" value="Unassembled WGS sequence"/>
</dbReference>
<name>A0AA38NYG5_9AGAR</name>
<reference evidence="1" key="1">
    <citation type="submission" date="2022-08" db="EMBL/GenBank/DDBJ databases">
        <authorList>
            <consortium name="DOE Joint Genome Institute"/>
            <person name="Min B."/>
            <person name="Riley R."/>
            <person name="Sierra-Patev S."/>
            <person name="Naranjo-Ortiz M."/>
            <person name="Looney B."/>
            <person name="Konkel Z."/>
            <person name="Slot J.C."/>
            <person name="Sakamoto Y."/>
            <person name="Steenwyk J.L."/>
            <person name="Rokas A."/>
            <person name="Carro J."/>
            <person name="Camarero S."/>
            <person name="Ferreira P."/>
            <person name="Molpeceres G."/>
            <person name="Ruiz-Duenas F.J."/>
            <person name="Serrano A."/>
            <person name="Henrissat B."/>
            <person name="Drula E."/>
            <person name="Hughes K.W."/>
            <person name="Mata J.L."/>
            <person name="Ishikawa N.K."/>
            <person name="Vargas-Isla R."/>
            <person name="Ushijima S."/>
            <person name="Smith C.A."/>
            <person name="Ahrendt S."/>
            <person name="Andreopoulos W."/>
            <person name="He G."/>
            <person name="Labutti K."/>
            <person name="Lipzen A."/>
            <person name="Ng V."/>
            <person name="Sandor L."/>
            <person name="Barry K."/>
            <person name="Martinez A.T."/>
            <person name="Xiao Y."/>
            <person name="Gibbons J.G."/>
            <person name="Terashima K."/>
            <person name="Hibbett D.S."/>
            <person name="Grigoriev I.V."/>
        </authorList>
    </citation>
    <scope>NUCLEOTIDE SEQUENCE</scope>
    <source>
        <strain evidence="1">TFB9207</strain>
    </source>
</reference>
<organism evidence="1 2">
    <name type="scientific">Lentinula raphanica</name>
    <dbReference type="NCBI Taxonomy" id="153919"/>
    <lineage>
        <taxon>Eukaryota</taxon>
        <taxon>Fungi</taxon>
        <taxon>Dikarya</taxon>
        <taxon>Basidiomycota</taxon>
        <taxon>Agaricomycotina</taxon>
        <taxon>Agaricomycetes</taxon>
        <taxon>Agaricomycetidae</taxon>
        <taxon>Agaricales</taxon>
        <taxon>Marasmiineae</taxon>
        <taxon>Omphalotaceae</taxon>
        <taxon>Lentinula</taxon>
    </lineage>
</organism>
<evidence type="ECO:0000313" key="2">
    <source>
        <dbReference type="Proteomes" id="UP001163846"/>
    </source>
</evidence>
<sequence length="214" mass="24326">MHLLDAFCSALSNLAVQYSAKLLCRSRNSSCEIAPEIDELRRLEAFLFRSRKWGSFEMKISEVFVGQTKHTDIWTFAVASSNMWQTRNGEVRLLTVKANAFSELRGTYFPSILLLTLRSIPMSDATKNTSLEQLAVLTERVLHKQHLIQVDLSQAAKLSNELLTTLSQIMKKPDPLIVYTPDLIAALNTTRDGVESSLNRLHNSKMELYLYDKM</sequence>
<dbReference type="EMBL" id="MU806803">
    <property type="protein sequence ID" value="KAJ3832970.1"/>
    <property type="molecule type" value="Genomic_DNA"/>
</dbReference>
<evidence type="ECO:0000313" key="1">
    <source>
        <dbReference type="EMBL" id="KAJ3832970.1"/>
    </source>
</evidence>
<proteinExistence type="predicted"/>
<dbReference type="AlphaFoldDB" id="A0AA38NYG5"/>
<comment type="caution">
    <text evidence="1">The sequence shown here is derived from an EMBL/GenBank/DDBJ whole genome shotgun (WGS) entry which is preliminary data.</text>
</comment>
<accession>A0AA38NYG5</accession>